<dbReference type="AlphaFoldDB" id="A0A3M8AFZ9"/>
<reference evidence="3 4" key="1">
    <citation type="submission" date="2018-10" db="EMBL/GenBank/DDBJ databases">
        <title>Isolation, diversity and antibacterial activity of antinobacteria from the wheat rhizosphere soil.</title>
        <authorList>
            <person name="Sun T."/>
        </authorList>
    </citation>
    <scope>NUCLEOTIDE SEQUENCE [LARGE SCALE GENOMIC DNA]</scope>
    <source>
        <strain evidence="3 4">SJ-23</strain>
    </source>
</reference>
<accession>A0A3M8AFZ9</accession>
<protein>
    <recommendedName>
        <fullName evidence="2">Phosphotyrosine protein phosphatase I domain-containing protein</fullName>
    </recommendedName>
</protein>
<dbReference type="OrthoDB" id="9784339at2"/>
<dbReference type="Pfam" id="PF01451">
    <property type="entry name" value="LMWPc"/>
    <property type="match status" value="1"/>
</dbReference>
<dbReference type="PANTHER" id="PTHR11717:SF31">
    <property type="entry name" value="LOW MOLECULAR WEIGHT PROTEIN-TYROSINE-PHOSPHATASE ETP-RELATED"/>
    <property type="match status" value="1"/>
</dbReference>
<dbReference type="InterPro" id="IPR050438">
    <property type="entry name" value="LMW_PTPase"/>
</dbReference>
<dbReference type="SMART" id="SM00226">
    <property type="entry name" value="LMWPc"/>
    <property type="match status" value="1"/>
</dbReference>
<feature type="domain" description="Phosphotyrosine protein phosphatase I" evidence="2">
    <location>
        <begin position="6"/>
        <end position="187"/>
    </location>
</feature>
<evidence type="ECO:0000259" key="2">
    <source>
        <dbReference type="SMART" id="SM00226"/>
    </source>
</evidence>
<dbReference type="InterPro" id="IPR023485">
    <property type="entry name" value="Ptyr_pPase"/>
</dbReference>
<proteinExistence type="predicted"/>
<evidence type="ECO:0000313" key="3">
    <source>
        <dbReference type="EMBL" id="RNB50061.1"/>
    </source>
</evidence>
<dbReference type="PANTHER" id="PTHR11717">
    <property type="entry name" value="LOW MOLECULAR WEIGHT PROTEIN TYROSINE PHOSPHATASE"/>
    <property type="match status" value="1"/>
</dbReference>
<comment type="caution">
    <text evidence="3">The sequence shown here is derived from an EMBL/GenBank/DDBJ whole genome shotgun (WGS) entry which is preliminary data.</text>
</comment>
<dbReference type="SUPFAM" id="SSF52788">
    <property type="entry name" value="Phosphotyrosine protein phosphatases I"/>
    <property type="match status" value="1"/>
</dbReference>
<dbReference type="EMBL" id="RHHB01000011">
    <property type="protein sequence ID" value="RNB50061.1"/>
    <property type="molecule type" value="Genomic_DNA"/>
</dbReference>
<evidence type="ECO:0000256" key="1">
    <source>
        <dbReference type="SAM" id="MobiDB-lite"/>
    </source>
</evidence>
<gene>
    <name evidence="3" type="ORF">EDM22_08155</name>
</gene>
<sequence length="231" mass="24118">MQQDSFTVLVVCTGNLNRSALGAALLRTWAGWYLPEPLASQLNVTSAGLAAPVGNPMRRRTRAIAEALGAEASGHRAAQITEGVIRSADLVLVAEAVQRDKVLGFVPGALRNTFTIREAGAIAAALPESPPPASVAELRARIAEIGANRALANGTPTDIVDPQGKGDEAYRAMASEEVPALARLASVLFGMPPAEIVAYDEAVEDAAGRPFDGAPSESGDGTERRRGRRQA</sequence>
<evidence type="ECO:0000313" key="4">
    <source>
        <dbReference type="Proteomes" id="UP000275048"/>
    </source>
</evidence>
<feature type="region of interest" description="Disordered" evidence="1">
    <location>
        <begin position="207"/>
        <end position="231"/>
    </location>
</feature>
<keyword evidence="4" id="KW-1185">Reference proteome</keyword>
<dbReference type="GO" id="GO:0004725">
    <property type="term" value="F:protein tyrosine phosphatase activity"/>
    <property type="evidence" value="ECO:0007669"/>
    <property type="project" value="TreeGrafter"/>
</dbReference>
<name>A0A3M8AFZ9_9MICO</name>
<dbReference type="InterPro" id="IPR036196">
    <property type="entry name" value="Ptyr_pPase_sf"/>
</dbReference>
<organism evidence="3 4">
    <name type="scientific">Agromyces tardus</name>
    <dbReference type="NCBI Taxonomy" id="2583849"/>
    <lineage>
        <taxon>Bacteria</taxon>
        <taxon>Bacillati</taxon>
        <taxon>Actinomycetota</taxon>
        <taxon>Actinomycetes</taxon>
        <taxon>Micrococcales</taxon>
        <taxon>Microbacteriaceae</taxon>
        <taxon>Agromyces</taxon>
    </lineage>
</organism>
<dbReference type="RefSeq" id="WP_122936569.1">
    <property type="nucleotide sequence ID" value="NZ_JBHSNT010000060.1"/>
</dbReference>
<dbReference type="Proteomes" id="UP000275048">
    <property type="component" value="Unassembled WGS sequence"/>
</dbReference>
<dbReference type="Gene3D" id="3.40.50.2300">
    <property type="match status" value="1"/>
</dbReference>